<dbReference type="Pfam" id="PF01323">
    <property type="entry name" value="DSBA"/>
    <property type="match status" value="1"/>
</dbReference>
<name>A0A918Q1U8_9BACT</name>
<comment type="caution">
    <text evidence="2">The sequence shown here is derived from an EMBL/GenBank/DDBJ whole genome shotgun (WGS) entry which is preliminary data.</text>
</comment>
<keyword evidence="3" id="KW-1185">Reference proteome</keyword>
<dbReference type="AlphaFoldDB" id="A0A918Q1U8"/>
<evidence type="ECO:0000313" key="2">
    <source>
        <dbReference type="EMBL" id="GGZ30933.1"/>
    </source>
</evidence>
<dbReference type="Gene3D" id="3.40.30.10">
    <property type="entry name" value="Glutaredoxin"/>
    <property type="match status" value="1"/>
</dbReference>
<proteinExistence type="predicted"/>
<evidence type="ECO:0000313" key="3">
    <source>
        <dbReference type="Proteomes" id="UP000619457"/>
    </source>
</evidence>
<reference evidence="2" key="1">
    <citation type="journal article" date="2014" name="Int. J. Syst. Evol. Microbiol.">
        <title>Complete genome sequence of Corynebacterium casei LMG S-19264T (=DSM 44701T), isolated from a smear-ripened cheese.</title>
        <authorList>
            <consortium name="US DOE Joint Genome Institute (JGI-PGF)"/>
            <person name="Walter F."/>
            <person name="Albersmeier A."/>
            <person name="Kalinowski J."/>
            <person name="Ruckert C."/>
        </authorList>
    </citation>
    <scope>NUCLEOTIDE SEQUENCE</scope>
    <source>
        <strain evidence="2">KCTC 12368</strain>
    </source>
</reference>
<dbReference type="EMBL" id="BMWX01000004">
    <property type="protein sequence ID" value="GGZ30933.1"/>
    <property type="molecule type" value="Genomic_DNA"/>
</dbReference>
<accession>A0A918Q1U8</accession>
<protein>
    <submittedName>
        <fullName evidence="2">DSBA oxidoreductase</fullName>
    </submittedName>
</protein>
<dbReference type="Proteomes" id="UP000619457">
    <property type="component" value="Unassembled WGS sequence"/>
</dbReference>
<dbReference type="RefSeq" id="WP_018474686.1">
    <property type="nucleotide sequence ID" value="NZ_BMWX01000004.1"/>
</dbReference>
<dbReference type="SUPFAM" id="SSF52833">
    <property type="entry name" value="Thioredoxin-like"/>
    <property type="match status" value="1"/>
</dbReference>
<feature type="domain" description="DSBA-like thioredoxin" evidence="1">
    <location>
        <begin position="6"/>
        <end position="207"/>
    </location>
</feature>
<dbReference type="InterPro" id="IPR001853">
    <property type="entry name" value="DSBA-like_thioredoxin_dom"/>
</dbReference>
<dbReference type="PANTHER" id="PTHR13887">
    <property type="entry name" value="GLUTATHIONE S-TRANSFERASE KAPPA"/>
    <property type="match status" value="1"/>
</dbReference>
<organism evidence="2 3">
    <name type="scientific">Echinicola pacifica</name>
    <dbReference type="NCBI Taxonomy" id="346377"/>
    <lineage>
        <taxon>Bacteria</taxon>
        <taxon>Pseudomonadati</taxon>
        <taxon>Bacteroidota</taxon>
        <taxon>Cytophagia</taxon>
        <taxon>Cytophagales</taxon>
        <taxon>Cyclobacteriaceae</taxon>
        <taxon>Echinicola</taxon>
    </lineage>
</organism>
<evidence type="ECO:0000259" key="1">
    <source>
        <dbReference type="Pfam" id="PF01323"/>
    </source>
</evidence>
<dbReference type="CDD" id="cd03024">
    <property type="entry name" value="DsbA_FrnE"/>
    <property type="match status" value="1"/>
</dbReference>
<sequence length="238" mass="26509">MEKMKIEIWSDIMCPFCYIGKRRLEAALADFPHREAVDVEWKSFLLNPEMKTDPNQSIAEYLADTKGWTLEQAQEAGDHMAEMGRSEGLEYDFDKVVVANGRIAHRLLQYAKFTGKGDEMKERLFKAYFTEGANIADAETLIGLAKEVGLDEAAATASLDSKDYDNRVNQDIYESQQLGVRGVPFFVLDEKLGISGAQPRETFTQALNQAWEEFSKSKPGIQTITGADGAACDVDGNC</sequence>
<dbReference type="GO" id="GO:0016491">
    <property type="term" value="F:oxidoreductase activity"/>
    <property type="evidence" value="ECO:0007669"/>
    <property type="project" value="InterPro"/>
</dbReference>
<dbReference type="PANTHER" id="PTHR13887:SF41">
    <property type="entry name" value="THIOREDOXIN SUPERFAMILY PROTEIN"/>
    <property type="match status" value="1"/>
</dbReference>
<gene>
    <name evidence="2" type="ORF">GCM10007049_24840</name>
</gene>
<reference evidence="2" key="2">
    <citation type="submission" date="2020-09" db="EMBL/GenBank/DDBJ databases">
        <authorList>
            <person name="Sun Q."/>
            <person name="Kim S."/>
        </authorList>
    </citation>
    <scope>NUCLEOTIDE SEQUENCE</scope>
    <source>
        <strain evidence="2">KCTC 12368</strain>
    </source>
</reference>
<dbReference type="InterPro" id="IPR036249">
    <property type="entry name" value="Thioredoxin-like_sf"/>
</dbReference>